<evidence type="ECO:0000259" key="3">
    <source>
        <dbReference type="Pfam" id="PF13476"/>
    </source>
</evidence>
<gene>
    <name evidence="4" type="ORF">OSB52_13025</name>
</gene>
<dbReference type="PANTHER" id="PTHR41259:SF1">
    <property type="entry name" value="DOUBLE-STRAND BREAK REPAIR RAD50 ATPASE, PUTATIVE-RELATED"/>
    <property type="match status" value="1"/>
</dbReference>
<evidence type="ECO:0000256" key="1">
    <source>
        <dbReference type="SAM" id="Coils"/>
    </source>
</evidence>
<sequence>MRLHEYRGVADRDIRFAERGVTVVEGANEAGKSSMIEALELLLDVRAESKAAKVRAIMPAGREVGTEVEVEISCGPWHFTYSKRFNRQPATNLSIHRPRPEQLTGRDAHERVLEILGGHADLTLFRALRLLQADDAAGRPMGDSAALARALDRASESDGDTADSASAEVAEQALIDAAEAEYRRYRTLGQGRPTGELAAAMRTADELDKRCRTLADARDAVDADAQRLRSLLDRRSELARTRELREVERDELAISWTEIERLQTEQAAADAEVRHLLTASQLAQRDVVDRERVAAQIAAATADAERLGAGIADHDARAQRAETSARHLEDELHAVRERWQMVQTALSAAQSAQRVREQRRELRDLDERLVELDRIAAESSTLDESLRANTVDASAVHTAVDLARRRAVAQARLEAVAARFTVEPTGASTVTVDGEAVADTADRVAVTDAVIEVAGVVTVTVRPGADTAAPAQELATVDHEIAAFCATHGLAGLDDHADRARERANLVERRASSQRRARELIGDRSHRAMVERRDELRTIIETESAGADVDPDDIASLAGTERELSELVMSAERAVTQQHSAAREARTEGRMAREERERLAGRMVELEGRRAEMLAQLSDDDARRTVQAAATRLGEARDRLGRLETELARLDVAEIELRRERVTADLAAIAREHADLERSATELRARIELYRDESRLDLLQDATAELESAIAARDRVQRRADAAELLYRTLLDKRQQTRTRYADPFARRLAELGAHVFGAGVSFDVDDNLEVVSRTVDGLTIAHEALSGGAREQLALLTRLACATLVDEADGVPVLLDDALGYSDPHRIAAMGEVLTAAGRDAQVIVLTCSPDRYRGVDEAEIVAV</sequence>
<keyword evidence="5" id="KW-1185">Reference proteome</keyword>
<dbReference type="GO" id="GO:0016887">
    <property type="term" value="F:ATP hydrolysis activity"/>
    <property type="evidence" value="ECO:0007669"/>
    <property type="project" value="InterPro"/>
</dbReference>
<accession>A0A9X3D642</accession>
<proteinExistence type="predicted"/>
<feature type="coiled-coil region" evidence="1">
    <location>
        <begin position="311"/>
        <end position="375"/>
    </location>
</feature>
<evidence type="ECO:0000313" key="5">
    <source>
        <dbReference type="Proteomes" id="UP001143347"/>
    </source>
</evidence>
<dbReference type="InterPro" id="IPR038729">
    <property type="entry name" value="Rad50/SbcC_AAA"/>
</dbReference>
<dbReference type="Gene3D" id="3.40.50.300">
    <property type="entry name" value="P-loop containing nucleotide triphosphate hydrolases"/>
    <property type="match status" value="2"/>
</dbReference>
<feature type="region of interest" description="Disordered" evidence="2">
    <location>
        <begin position="575"/>
        <end position="594"/>
    </location>
</feature>
<dbReference type="EMBL" id="JAPKFM010000012">
    <property type="protein sequence ID" value="MCX2965014.1"/>
    <property type="molecule type" value="Genomic_DNA"/>
</dbReference>
<feature type="domain" description="Rad50/SbcC-type AAA" evidence="3">
    <location>
        <begin position="2"/>
        <end position="44"/>
    </location>
</feature>
<evidence type="ECO:0000313" key="4">
    <source>
        <dbReference type="EMBL" id="MCX2965014.1"/>
    </source>
</evidence>
<dbReference type="SUPFAM" id="SSF52540">
    <property type="entry name" value="P-loop containing nucleoside triphosphate hydrolases"/>
    <property type="match status" value="1"/>
</dbReference>
<feature type="compositionally biased region" description="Basic and acidic residues" evidence="2">
    <location>
        <begin position="581"/>
        <end position="594"/>
    </location>
</feature>
<dbReference type="InterPro" id="IPR027417">
    <property type="entry name" value="P-loop_NTPase"/>
</dbReference>
<dbReference type="AlphaFoldDB" id="A0A9X3D642"/>
<comment type="caution">
    <text evidence="4">The sequence shown here is derived from an EMBL/GenBank/DDBJ whole genome shotgun (WGS) entry which is preliminary data.</text>
</comment>
<dbReference type="RefSeq" id="WP_266062076.1">
    <property type="nucleotide sequence ID" value="NZ_JAPKFM010000012.1"/>
</dbReference>
<dbReference type="Pfam" id="PF13476">
    <property type="entry name" value="AAA_23"/>
    <property type="match status" value="1"/>
</dbReference>
<dbReference type="PANTHER" id="PTHR41259">
    <property type="entry name" value="DOUBLE-STRAND BREAK REPAIR RAD50 ATPASE, PUTATIVE-RELATED"/>
    <property type="match status" value="1"/>
</dbReference>
<keyword evidence="1" id="KW-0175">Coiled coil</keyword>
<dbReference type="GO" id="GO:0006302">
    <property type="term" value="P:double-strand break repair"/>
    <property type="evidence" value="ECO:0007669"/>
    <property type="project" value="InterPro"/>
</dbReference>
<name>A0A9X3D642_9ACTN</name>
<protein>
    <submittedName>
        <fullName evidence="4">AAA family ATPase</fullName>
    </submittedName>
</protein>
<evidence type="ECO:0000256" key="2">
    <source>
        <dbReference type="SAM" id="MobiDB-lite"/>
    </source>
</evidence>
<reference evidence="4" key="1">
    <citation type="submission" date="2022-10" db="EMBL/GenBank/DDBJ databases">
        <title>WGS of marine actinomycetes from Thailand.</title>
        <authorList>
            <person name="Thawai C."/>
        </authorList>
    </citation>
    <scope>NUCLEOTIDE SEQUENCE</scope>
    <source>
        <strain evidence="4">SW21</strain>
    </source>
</reference>
<feature type="coiled-coil region" evidence="1">
    <location>
        <begin position="596"/>
        <end position="726"/>
    </location>
</feature>
<dbReference type="Proteomes" id="UP001143347">
    <property type="component" value="Unassembled WGS sequence"/>
</dbReference>
<organism evidence="4 5">
    <name type="scientific">Gordonia aquimaris</name>
    <dbReference type="NCBI Taxonomy" id="2984863"/>
    <lineage>
        <taxon>Bacteria</taxon>
        <taxon>Bacillati</taxon>
        <taxon>Actinomycetota</taxon>
        <taxon>Actinomycetes</taxon>
        <taxon>Mycobacteriales</taxon>
        <taxon>Gordoniaceae</taxon>
        <taxon>Gordonia</taxon>
    </lineage>
</organism>